<name>A0A4Y9ZLD7_9AGAM</name>
<dbReference type="EMBL" id="SFCI01001478">
    <property type="protein sequence ID" value="TFY75666.1"/>
    <property type="molecule type" value="Genomic_DNA"/>
</dbReference>
<protein>
    <submittedName>
        <fullName evidence="1">Uncharacterized protein</fullName>
    </submittedName>
</protein>
<comment type="caution">
    <text evidence="1">The sequence shown here is derived from an EMBL/GenBank/DDBJ whole genome shotgun (WGS) entry which is preliminary data.</text>
</comment>
<sequence>MPKLRTLQLDYARTMPLDAQIPLRPGLHFAVLEEFGLEQGELDSYTLLFESLSGEHGIKRLDVGFEGCTTGCSVARFIRAVSNTVSRDTLSHFQLYTEDRCEQSAQPSHAIDNHMLFPLLEFRKMDYFLLMCCGHAWDNRILEDMARAWPRLDTLGLQPHSGEAQDTQLTLGGLYPLAKHCPRLNYIDVAVAPFDGIADRLPKRDWEPVDLRRAEPMTVNIFSRKVDRAAIAYLQDMFPRLLVNHISVNDVAVLQYMDEDQD</sequence>
<evidence type="ECO:0000313" key="2">
    <source>
        <dbReference type="Proteomes" id="UP000298061"/>
    </source>
</evidence>
<accession>A0A4Y9ZLD7</accession>
<proteinExistence type="predicted"/>
<dbReference type="AlphaFoldDB" id="A0A4Y9ZLD7"/>
<organism evidence="1 2">
    <name type="scientific">Hericium alpestre</name>
    <dbReference type="NCBI Taxonomy" id="135208"/>
    <lineage>
        <taxon>Eukaryota</taxon>
        <taxon>Fungi</taxon>
        <taxon>Dikarya</taxon>
        <taxon>Basidiomycota</taxon>
        <taxon>Agaricomycotina</taxon>
        <taxon>Agaricomycetes</taxon>
        <taxon>Russulales</taxon>
        <taxon>Hericiaceae</taxon>
        <taxon>Hericium</taxon>
    </lineage>
</organism>
<dbReference type="OrthoDB" id="3054858at2759"/>
<gene>
    <name evidence="1" type="ORF">EWM64_g8346</name>
</gene>
<keyword evidence="2" id="KW-1185">Reference proteome</keyword>
<reference evidence="1 2" key="1">
    <citation type="submission" date="2019-02" db="EMBL/GenBank/DDBJ databases">
        <title>Genome sequencing of the rare red list fungi Hericium alpestre (H. flagellum).</title>
        <authorList>
            <person name="Buettner E."/>
            <person name="Kellner H."/>
        </authorList>
    </citation>
    <scope>NUCLEOTIDE SEQUENCE [LARGE SCALE GENOMIC DNA]</scope>
    <source>
        <strain evidence="1 2">DSM 108284</strain>
    </source>
</reference>
<dbReference type="Proteomes" id="UP000298061">
    <property type="component" value="Unassembled WGS sequence"/>
</dbReference>
<evidence type="ECO:0000313" key="1">
    <source>
        <dbReference type="EMBL" id="TFY75666.1"/>
    </source>
</evidence>